<dbReference type="GO" id="GO:0008483">
    <property type="term" value="F:transaminase activity"/>
    <property type="evidence" value="ECO:0007669"/>
    <property type="project" value="UniProtKB-KW"/>
</dbReference>
<feature type="domain" description="HTH gntR-type" evidence="6">
    <location>
        <begin position="24"/>
        <end position="92"/>
    </location>
</feature>
<dbReference type="InterPro" id="IPR015421">
    <property type="entry name" value="PyrdxlP-dep_Trfase_major"/>
</dbReference>
<keyword evidence="2" id="KW-0663">Pyridoxal phosphate</keyword>
<dbReference type="SUPFAM" id="SSF53383">
    <property type="entry name" value="PLP-dependent transferases"/>
    <property type="match status" value="1"/>
</dbReference>
<dbReference type="InterPro" id="IPR036388">
    <property type="entry name" value="WH-like_DNA-bd_sf"/>
</dbReference>
<dbReference type="Gene3D" id="3.40.640.10">
    <property type="entry name" value="Type I PLP-dependent aspartate aminotransferase-like (Major domain)"/>
    <property type="match status" value="1"/>
</dbReference>
<evidence type="ECO:0000313" key="8">
    <source>
        <dbReference type="Proteomes" id="UP000546162"/>
    </source>
</evidence>
<evidence type="ECO:0000256" key="5">
    <source>
        <dbReference type="ARBA" id="ARBA00023163"/>
    </source>
</evidence>
<dbReference type="PANTHER" id="PTHR46577">
    <property type="entry name" value="HTH-TYPE TRANSCRIPTIONAL REGULATORY PROTEIN GABR"/>
    <property type="match status" value="1"/>
</dbReference>
<dbReference type="EMBL" id="JACHNB010000001">
    <property type="protein sequence ID" value="MBB4739990.1"/>
    <property type="molecule type" value="Genomic_DNA"/>
</dbReference>
<sequence length="484" mass="51080">MGAAQAGEIGSDFLQLRTEEAPAKGLTGWLADGLRAAIAAGRLAPGTRLPPTRLLAAELGVSRGVVVQAYQRLVDEGLAGARTGSGTVVARDAAVTPRPPADRRRTLHELRLPLSTPDGIDLNLSPGVPDLSAFPRAAWLRAERAVLDRVTAADLGYGDPGGTPRLRAELVGWLARTRGVLAEADDILVCGGVAQGLALLAQVRSARGETGWAVEDPGSRGARDQIAHWGMHPEPVPVDSGGLRVDALIGSGLRTVLLTPAHQFPTGVVLAPERRRELLAWAAGGDRLVIEDDYDAEHRYDRAPVAALQGSAPEQVAYLGSVSKSLAPGIRLGWLIAPRRWQADLLAAKHASDLGSSALPQLVLAELLAGGDYERHLRTVRARQRIRRDALLAGLRAHLPQARVRGVAAGLHLLAELPAGVDDVAFAGRVRDAGVLVHPLSWHRLLPGPPGLVIGYAAHPPDRLAEAAARIGRVPLSEHGEPVD</sequence>
<dbReference type="PROSITE" id="PS50949">
    <property type="entry name" value="HTH_GNTR"/>
    <property type="match status" value="1"/>
</dbReference>
<dbReference type="Gene3D" id="1.10.10.10">
    <property type="entry name" value="Winged helix-like DNA-binding domain superfamily/Winged helix DNA-binding domain"/>
    <property type="match status" value="1"/>
</dbReference>
<evidence type="ECO:0000256" key="4">
    <source>
        <dbReference type="ARBA" id="ARBA00023125"/>
    </source>
</evidence>
<dbReference type="PANTHER" id="PTHR46577:SF1">
    <property type="entry name" value="HTH-TYPE TRANSCRIPTIONAL REGULATORY PROTEIN GABR"/>
    <property type="match status" value="1"/>
</dbReference>
<keyword evidence="5" id="KW-0804">Transcription</keyword>
<dbReference type="InterPro" id="IPR000524">
    <property type="entry name" value="Tscrpt_reg_HTH_GntR"/>
</dbReference>
<dbReference type="AlphaFoldDB" id="A0A7W7GX87"/>
<protein>
    <submittedName>
        <fullName evidence="7">GntR family transcriptional regulator/MocR family aminotransferase</fullName>
    </submittedName>
</protein>
<dbReference type="GO" id="GO:0003700">
    <property type="term" value="F:DNA-binding transcription factor activity"/>
    <property type="evidence" value="ECO:0007669"/>
    <property type="project" value="InterPro"/>
</dbReference>
<name>A0A7W7GX87_9ACTN</name>
<keyword evidence="4" id="KW-0238">DNA-binding</keyword>
<dbReference type="InterPro" id="IPR004839">
    <property type="entry name" value="Aminotransferase_I/II_large"/>
</dbReference>
<keyword evidence="3" id="KW-0805">Transcription regulation</keyword>
<evidence type="ECO:0000259" key="6">
    <source>
        <dbReference type="PROSITE" id="PS50949"/>
    </source>
</evidence>
<dbReference type="CDD" id="cd00609">
    <property type="entry name" value="AAT_like"/>
    <property type="match status" value="1"/>
</dbReference>
<dbReference type="SUPFAM" id="SSF46785">
    <property type="entry name" value="Winged helix' DNA-binding domain"/>
    <property type="match status" value="1"/>
</dbReference>
<evidence type="ECO:0000313" key="7">
    <source>
        <dbReference type="EMBL" id="MBB4739990.1"/>
    </source>
</evidence>
<gene>
    <name evidence="7" type="ORF">BJY16_003449</name>
</gene>
<dbReference type="InterPro" id="IPR036390">
    <property type="entry name" value="WH_DNA-bd_sf"/>
</dbReference>
<organism evidence="7 8">
    <name type="scientific">Actinoplanes octamycinicus</name>
    <dbReference type="NCBI Taxonomy" id="135948"/>
    <lineage>
        <taxon>Bacteria</taxon>
        <taxon>Bacillati</taxon>
        <taxon>Actinomycetota</taxon>
        <taxon>Actinomycetes</taxon>
        <taxon>Micromonosporales</taxon>
        <taxon>Micromonosporaceae</taxon>
        <taxon>Actinoplanes</taxon>
    </lineage>
</organism>
<keyword evidence="8" id="KW-1185">Reference proteome</keyword>
<evidence type="ECO:0000256" key="1">
    <source>
        <dbReference type="ARBA" id="ARBA00005384"/>
    </source>
</evidence>
<proteinExistence type="inferred from homology"/>
<evidence type="ECO:0000256" key="2">
    <source>
        <dbReference type="ARBA" id="ARBA00022898"/>
    </source>
</evidence>
<dbReference type="GO" id="GO:0030170">
    <property type="term" value="F:pyridoxal phosphate binding"/>
    <property type="evidence" value="ECO:0007669"/>
    <property type="project" value="InterPro"/>
</dbReference>
<accession>A0A7W7GX87</accession>
<evidence type="ECO:0000256" key="3">
    <source>
        <dbReference type="ARBA" id="ARBA00023015"/>
    </source>
</evidence>
<dbReference type="CDD" id="cd07377">
    <property type="entry name" value="WHTH_GntR"/>
    <property type="match status" value="1"/>
</dbReference>
<keyword evidence="7" id="KW-0032">Aminotransferase</keyword>
<reference evidence="7 8" key="1">
    <citation type="submission" date="2020-08" db="EMBL/GenBank/DDBJ databases">
        <title>Sequencing the genomes of 1000 actinobacteria strains.</title>
        <authorList>
            <person name="Klenk H.-P."/>
        </authorList>
    </citation>
    <scope>NUCLEOTIDE SEQUENCE [LARGE SCALE GENOMIC DNA]</scope>
    <source>
        <strain evidence="7 8">DSM 45809</strain>
    </source>
</reference>
<dbReference type="GO" id="GO:0003677">
    <property type="term" value="F:DNA binding"/>
    <property type="evidence" value="ECO:0007669"/>
    <property type="project" value="UniProtKB-KW"/>
</dbReference>
<dbReference type="Pfam" id="PF00155">
    <property type="entry name" value="Aminotran_1_2"/>
    <property type="match status" value="1"/>
</dbReference>
<dbReference type="InterPro" id="IPR051446">
    <property type="entry name" value="HTH_trans_reg/aminotransferase"/>
</dbReference>
<dbReference type="Proteomes" id="UP000546162">
    <property type="component" value="Unassembled WGS sequence"/>
</dbReference>
<dbReference type="InterPro" id="IPR015424">
    <property type="entry name" value="PyrdxlP-dep_Trfase"/>
</dbReference>
<comment type="similarity">
    <text evidence="1">In the C-terminal section; belongs to the class-I pyridoxal-phosphate-dependent aminotransferase family.</text>
</comment>
<keyword evidence="7" id="KW-0808">Transferase</keyword>
<dbReference type="SMART" id="SM00345">
    <property type="entry name" value="HTH_GNTR"/>
    <property type="match status" value="1"/>
</dbReference>
<dbReference type="Pfam" id="PF00392">
    <property type="entry name" value="GntR"/>
    <property type="match status" value="1"/>
</dbReference>
<comment type="caution">
    <text evidence="7">The sequence shown here is derived from an EMBL/GenBank/DDBJ whole genome shotgun (WGS) entry which is preliminary data.</text>
</comment>
<dbReference type="RefSeq" id="WP_185040456.1">
    <property type="nucleotide sequence ID" value="NZ_BAABFG010000005.1"/>
</dbReference>